<accession>A0AAE7V4Q3</accession>
<dbReference type="Gene3D" id="3.40.50.720">
    <property type="entry name" value="NAD(P)-binding Rossmann-like Domain"/>
    <property type="match status" value="1"/>
</dbReference>
<keyword evidence="1" id="KW-0472">Membrane</keyword>
<dbReference type="Proteomes" id="UP000827799">
    <property type="component" value="Segment"/>
</dbReference>
<dbReference type="EMBL" id="MZ130485">
    <property type="protein sequence ID" value="QWM90086.1"/>
    <property type="molecule type" value="Genomic_DNA"/>
</dbReference>
<dbReference type="InterPro" id="IPR000594">
    <property type="entry name" value="ThiF_NAD_FAD-bd"/>
</dbReference>
<proteinExistence type="predicted"/>
<keyword evidence="1" id="KW-1133">Transmembrane helix</keyword>
<dbReference type="RefSeq" id="YP_010359658.1">
    <property type="nucleotide sequence ID" value="NC_062775.1"/>
</dbReference>
<gene>
    <name evidence="3" type="primary">gp_22751</name>
</gene>
<feature type="transmembrane region" description="Helical" evidence="1">
    <location>
        <begin position="226"/>
        <end position="243"/>
    </location>
</feature>
<protein>
    <recommendedName>
        <fullName evidence="2">THIF-type NAD/FAD binding fold domain-containing protein</fullName>
    </recommendedName>
</protein>
<evidence type="ECO:0000313" key="4">
    <source>
        <dbReference type="Proteomes" id="UP000827799"/>
    </source>
</evidence>
<name>A0AAE7V4Q3_9CAUD</name>
<evidence type="ECO:0000259" key="2">
    <source>
        <dbReference type="Pfam" id="PF00899"/>
    </source>
</evidence>
<organism evidence="3 4">
    <name type="scientific">uncultured phage cr18_1</name>
    <dbReference type="NCBI Taxonomy" id="2986407"/>
    <lineage>
        <taxon>Viruses</taxon>
        <taxon>Duplodnaviria</taxon>
        <taxon>Heunggongvirae</taxon>
        <taxon>Uroviricota</taxon>
        <taxon>Caudoviricetes</taxon>
        <taxon>Crassvirales</taxon>
        <taxon>Steigviridae</taxon>
        <taxon>Asinivirinae</taxon>
        <taxon>Lebriduvirus</taxon>
        <taxon>Lebriduvirus gastrointestinalis</taxon>
    </lineage>
</organism>
<dbReference type="GO" id="GO:0008641">
    <property type="term" value="F:ubiquitin-like modifier activating enzyme activity"/>
    <property type="evidence" value="ECO:0007669"/>
    <property type="project" value="InterPro"/>
</dbReference>
<dbReference type="GeneID" id="75691982"/>
<dbReference type="KEGG" id="vg:75691982"/>
<dbReference type="InterPro" id="IPR035985">
    <property type="entry name" value="Ubiquitin-activating_enz"/>
</dbReference>
<dbReference type="SUPFAM" id="SSF69572">
    <property type="entry name" value="Activating enzymes of the ubiquitin-like proteins"/>
    <property type="match status" value="1"/>
</dbReference>
<reference evidence="3 4" key="1">
    <citation type="submission" date="2021-04" db="EMBL/GenBank/DDBJ databases">
        <authorList>
            <person name="Shkoporov A.N."/>
            <person name="Stockdale S.R."/>
            <person name="Guerin E."/>
            <person name="Ross R.P."/>
            <person name="Hill C."/>
        </authorList>
    </citation>
    <scope>NUCLEOTIDE SEQUENCE [LARGE SCALE GENOMIC DNA]</scope>
    <source>
        <strain evidence="4">cr18_1</strain>
    </source>
</reference>
<sequence>MNEEIRDAAVEQLRRTITREITEGVVSTESSIAQSLSVPTNIETELTPESIELIQQLQAAMEEITATEEIELEPVPVAVPEQPLPVPPEPEPPVGYENDSLCCGYVPSGSPSELETYIKRVIAGTWYVYQKMDRGSHRRVVTNAPNSGAWKIILKENNAGTSNNLKKFWVNNYWAGRFDEADMEGRALALANHIEIPLNSGSLAVDETTTRFSGAIWYKQLQTKSIILAGVGGIGSYIGFLLARMKPARLVIFDNDIVEAVNMSGQLYGRSDIGHSKVDALANMVANYADYHSTIAMNGLYNENSAVEDIMICGFDNMAARKLVFMKWYKHVMSKPEEERGKCLLIDGRLAAEELQVLAIQGNDTRAIEQYQRDWLFSDEIADATVCSYKQTTFMANMIASLMVNIFVNFVANECNPIMPRDVPFYTSFAADTMYFKVEM</sequence>
<feature type="domain" description="THIF-type NAD/FAD binding fold" evidence="2">
    <location>
        <begin position="218"/>
        <end position="414"/>
    </location>
</feature>
<keyword evidence="4" id="KW-1185">Reference proteome</keyword>
<dbReference type="Pfam" id="PF00899">
    <property type="entry name" value="ThiF"/>
    <property type="match status" value="1"/>
</dbReference>
<keyword evidence="1" id="KW-0812">Transmembrane</keyword>
<evidence type="ECO:0000313" key="3">
    <source>
        <dbReference type="EMBL" id="QWM90086.1"/>
    </source>
</evidence>
<evidence type="ECO:0000256" key="1">
    <source>
        <dbReference type="SAM" id="Phobius"/>
    </source>
</evidence>